<reference evidence="1" key="2">
    <citation type="submission" date="2020-09" db="EMBL/GenBank/DDBJ databases">
        <authorList>
            <person name="Sun Q."/>
            <person name="Zhou Y."/>
        </authorList>
    </citation>
    <scope>NUCLEOTIDE SEQUENCE</scope>
    <source>
        <strain evidence="1">CGMCC 1.15367</strain>
    </source>
</reference>
<gene>
    <name evidence="1" type="ORF">GCM10011390_06270</name>
</gene>
<evidence type="ECO:0000313" key="2">
    <source>
        <dbReference type="Proteomes" id="UP000644699"/>
    </source>
</evidence>
<comment type="caution">
    <text evidence="1">The sequence shown here is derived from an EMBL/GenBank/DDBJ whole genome shotgun (WGS) entry which is preliminary data.</text>
</comment>
<dbReference type="Proteomes" id="UP000644699">
    <property type="component" value="Unassembled WGS sequence"/>
</dbReference>
<organism evidence="1 2">
    <name type="scientific">Aureimonas endophytica</name>
    <dbReference type="NCBI Taxonomy" id="2027858"/>
    <lineage>
        <taxon>Bacteria</taxon>
        <taxon>Pseudomonadati</taxon>
        <taxon>Pseudomonadota</taxon>
        <taxon>Alphaproteobacteria</taxon>
        <taxon>Hyphomicrobiales</taxon>
        <taxon>Aurantimonadaceae</taxon>
        <taxon>Aureimonas</taxon>
    </lineage>
</organism>
<dbReference type="RefSeq" id="WP_188906743.1">
    <property type="nucleotide sequence ID" value="NZ_BMIQ01000001.1"/>
</dbReference>
<proteinExistence type="predicted"/>
<dbReference type="AlphaFoldDB" id="A0A917E1K5"/>
<protein>
    <submittedName>
        <fullName evidence="1">Uncharacterized protein</fullName>
    </submittedName>
</protein>
<keyword evidence="2" id="KW-1185">Reference proteome</keyword>
<evidence type="ECO:0000313" key="1">
    <source>
        <dbReference type="EMBL" id="GGD90236.1"/>
    </source>
</evidence>
<accession>A0A917E1K5</accession>
<reference evidence="1" key="1">
    <citation type="journal article" date="2014" name="Int. J. Syst. Evol. Microbiol.">
        <title>Complete genome sequence of Corynebacterium casei LMG S-19264T (=DSM 44701T), isolated from a smear-ripened cheese.</title>
        <authorList>
            <consortium name="US DOE Joint Genome Institute (JGI-PGF)"/>
            <person name="Walter F."/>
            <person name="Albersmeier A."/>
            <person name="Kalinowski J."/>
            <person name="Ruckert C."/>
        </authorList>
    </citation>
    <scope>NUCLEOTIDE SEQUENCE</scope>
    <source>
        <strain evidence="1">CGMCC 1.15367</strain>
    </source>
</reference>
<dbReference type="EMBL" id="BMIQ01000001">
    <property type="protein sequence ID" value="GGD90236.1"/>
    <property type="molecule type" value="Genomic_DNA"/>
</dbReference>
<name>A0A917E1K5_9HYPH</name>
<sequence>MTERFRDLTPRQILMLDRLDDGWAHKDSIGQPMRTLSDAMLATAFGLIDLDLATVSFGWHGIGGVRLTQDGRRMRDKG</sequence>